<keyword evidence="1" id="KW-0732">Signal</keyword>
<evidence type="ECO:0000256" key="1">
    <source>
        <dbReference type="SAM" id="SignalP"/>
    </source>
</evidence>
<protein>
    <submittedName>
        <fullName evidence="2">Putative secreted protein</fullName>
    </submittedName>
</protein>
<evidence type="ECO:0000313" key="2">
    <source>
        <dbReference type="EMBL" id="MXU93981.1"/>
    </source>
</evidence>
<dbReference type="AlphaFoldDB" id="A0A6B0UWT4"/>
<name>A0A6B0UWT4_IXORI</name>
<feature type="signal peptide" evidence="1">
    <location>
        <begin position="1"/>
        <end position="28"/>
    </location>
</feature>
<sequence>MSRTRPFWLLTSSFRAFCSLSMAARASGSGMMGSAFASWRSTSRNQSSRSSMSPTTSTLRCLESSMRSARRWICSQTASKRRFTRDTIDSTTTAPSPGDIWHSWGPRWFTTSSTLRTSWISCSRRWMVHSWEVRAEDSTLLSAASASSIHTTTRS</sequence>
<proteinExistence type="predicted"/>
<feature type="chain" id="PRO_5025367575" evidence="1">
    <location>
        <begin position="29"/>
        <end position="155"/>
    </location>
</feature>
<accession>A0A6B0UWT4</accession>
<reference evidence="2" key="1">
    <citation type="submission" date="2019-12" db="EMBL/GenBank/DDBJ databases">
        <title>An insight into the sialome of adult female Ixodes ricinus ticks feeding for 6 days.</title>
        <authorList>
            <person name="Perner J."/>
            <person name="Ribeiro J.M.C."/>
        </authorList>
    </citation>
    <scope>NUCLEOTIDE SEQUENCE</scope>
    <source>
        <strain evidence="2">Semi-engorged</strain>
        <tissue evidence="2">Salivary glands</tissue>
    </source>
</reference>
<dbReference type="EMBL" id="GIFC01011898">
    <property type="protein sequence ID" value="MXU93981.1"/>
    <property type="molecule type" value="Transcribed_RNA"/>
</dbReference>
<organism evidence="2">
    <name type="scientific">Ixodes ricinus</name>
    <name type="common">Common tick</name>
    <name type="synonym">Acarus ricinus</name>
    <dbReference type="NCBI Taxonomy" id="34613"/>
    <lineage>
        <taxon>Eukaryota</taxon>
        <taxon>Metazoa</taxon>
        <taxon>Ecdysozoa</taxon>
        <taxon>Arthropoda</taxon>
        <taxon>Chelicerata</taxon>
        <taxon>Arachnida</taxon>
        <taxon>Acari</taxon>
        <taxon>Parasitiformes</taxon>
        <taxon>Ixodida</taxon>
        <taxon>Ixodoidea</taxon>
        <taxon>Ixodidae</taxon>
        <taxon>Ixodinae</taxon>
        <taxon>Ixodes</taxon>
    </lineage>
</organism>